<feature type="region of interest" description="Disordered" evidence="1">
    <location>
        <begin position="1"/>
        <end position="51"/>
    </location>
</feature>
<name>A0A2A2LEW9_9BILA</name>
<evidence type="ECO:0000256" key="1">
    <source>
        <dbReference type="SAM" id="MobiDB-lite"/>
    </source>
</evidence>
<accession>A0A2A2LEW9</accession>
<evidence type="ECO:0000313" key="2">
    <source>
        <dbReference type="EMBL" id="PAV84638.1"/>
    </source>
</evidence>
<keyword evidence="3" id="KW-1185">Reference proteome</keyword>
<sequence length="87" mass="10084">MEGKGGRRKRVANVEESGEKMERGEKGAGRERREREKTDTQKLQRTTTDTTRLQHSCAVRWVMQQNGGPLTRPRCMRRADAQRRAET</sequence>
<gene>
    <name evidence="2" type="ORF">WR25_00733</name>
</gene>
<reference evidence="2 3" key="1">
    <citation type="journal article" date="2017" name="Curr. Biol.">
        <title>Genome architecture and evolution of a unichromosomal asexual nematode.</title>
        <authorList>
            <person name="Fradin H."/>
            <person name="Zegar C."/>
            <person name="Gutwein M."/>
            <person name="Lucas J."/>
            <person name="Kovtun M."/>
            <person name="Corcoran D."/>
            <person name="Baugh L.R."/>
            <person name="Kiontke K."/>
            <person name="Gunsalus K."/>
            <person name="Fitch D.H."/>
            <person name="Piano F."/>
        </authorList>
    </citation>
    <scope>NUCLEOTIDE SEQUENCE [LARGE SCALE GENOMIC DNA]</scope>
    <source>
        <strain evidence="2">PF1309</strain>
    </source>
</reference>
<proteinExistence type="predicted"/>
<protein>
    <submittedName>
        <fullName evidence="2">Uncharacterized protein</fullName>
    </submittedName>
</protein>
<feature type="compositionally biased region" description="Basic and acidic residues" evidence="1">
    <location>
        <begin position="17"/>
        <end position="42"/>
    </location>
</feature>
<feature type="compositionally biased region" description="Basic residues" evidence="1">
    <location>
        <begin position="1"/>
        <end position="11"/>
    </location>
</feature>
<dbReference type="AlphaFoldDB" id="A0A2A2LEW9"/>
<comment type="caution">
    <text evidence="2">The sequence shown here is derived from an EMBL/GenBank/DDBJ whole genome shotgun (WGS) entry which is preliminary data.</text>
</comment>
<dbReference type="Proteomes" id="UP000218231">
    <property type="component" value="Unassembled WGS sequence"/>
</dbReference>
<dbReference type="EMBL" id="LIAE01006829">
    <property type="protein sequence ID" value="PAV84638.1"/>
    <property type="molecule type" value="Genomic_DNA"/>
</dbReference>
<feature type="compositionally biased region" description="Basic and acidic residues" evidence="1">
    <location>
        <begin position="77"/>
        <end position="87"/>
    </location>
</feature>
<evidence type="ECO:0000313" key="3">
    <source>
        <dbReference type="Proteomes" id="UP000218231"/>
    </source>
</evidence>
<feature type="region of interest" description="Disordered" evidence="1">
    <location>
        <begin position="64"/>
        <end position="87"/>
    </location>
</feature>
<organism evidence="2 3">
    <name type="scientific">Diploscapter pachys</name>
    <dbReference type="NCBI Taxonomy" id="2018661"/>
    <lineage>
        <taxon>Eukaryota</taxon>
        <taxon>Metazoa</taxon>
        <taxon>Ecdysozoa</taxon>
        <taxon>Nematoda</taxon>
        <taxon>Chromadorea</taxon>
        <taxon>Rhabditida</taxon>
        <taxon>Rhabditina</taxon>
        <taxon>Rhabditomorpha</taxon>
        <taxon>Rhabditoidea</taxon>
        <taxon>Rhabditidae</taxon>
        <taxon>Diploscapter</taxon>
    </lineage>
</organism>